<evidence type="ECO:0000256" key="2">
    <source>
        <dbReference type="SAM" id="SignalP"/>
    </source>
</evidence>
<evidence type="ECO:0000313" key="4">
    <source>
        <dbReference type="Proteomes" id="UP001314229"/>
    </source>
</evidence>
<organism evidence="3 4">
    <name type="scientific">Scomber scombrus</name>
    <name type="common">Atlantic mackerel</name>
    <name type="synonym">Scomber vernalis</name>
    <dbReference type="NCBI Taxonomy" id="13677"/>
    <lineage>
        <taxon>Eukaryota</taxon>
        <taxon>Metazoa</taxon>
        <taxon>Chordata</taxon>
        <taxon>Craniata</taxon>
        <taxon>Vertebrata</taxon>
        <taxon>Euteleostomi</taxon>
        <taxon>Actinopterygii</taxon>
        <taxon>Neopterygii</taxon>
        <taxon>Teleostei</taxon>
        <taxon>Neoteleostei</taxon>
        <taxon>Acanthomorphata</taxon>
        <taxon>Pelagiaria</taxon>
        <taxon>Scombriformes</taxon>
        <taxon>Scombridae</taxon>
        <taxon>Scomber</taxon>
    </lineage>
</organism>
<feature type="chain" id="PRO_5043471888" evidence="2">
    <location>
        <begin position="19"/>
        <end position="263"/>
    </location>
</feature>
<feature type="compositionally biased region" description="Basic and acidic residues" evidence="1">
    <location>
        <begin position="122"/>
        <end position="141"/>
    </location>
</feature>
<gene>
    <name evidence="3" type="ORF">FSCOSCO3_A024157</name>
</gene>
<keyword evidence="2" id="KW-0732">Signal</keyword>
<dbReference type="AlphaFoldDB" id="A0AAV1MXJ2"/>
<comment type="caution">
    <text evidence="3">The sequence shown here is derived from an EMBL/GenBank/DDBJ whole genome shotgun (WGS) entry which is preliminary data.</text>
</comment>
<feature type="compositionally biased region" description="Acidic residues" evidence="1">
    <location>
        <begin position="253"/>
        <end position="263"/>
    </location>
</feature>
<dbReference type="EMBL" id="CAWUFR010000007">
    <property type="protein sequence ID" value="CAK6951567.1"/>
    <property type="molecule type" value="Genomic_DNA"/>
</dbReference>
<sequence length="263" mass="30312">MFRISFIVCISLILGITAKPYKPLNKLTDETFQDTVMSVDANGKMSWKVELEPPEDMDETQYDIDPSMKIWKKMTGAGQEKHPLKAEEDLDELYHPSVPDMLKVQMQNFDALPAADIQSEPLQKDANTERSQVPEEDKDDMYHLDLSNEASEEPEEDWGEISDEGTEALDVYLAPLISGYRVGTQLRAEHPEPEVDQYHNSEPLRREVRVHLQPEEDMDDMYHRDIQQPVPYQDEAEAASPVGQPPQRKYSEPEEDLDDLYHH</sequence>
<protein>
    <submittedName>
        <fullName evidence="3">Uncharacterized protein si:ch211-217g15.3</fullName>
    </submittedName>
</protein>
<evidence type="ECO:0000313" key="3">
    <source>
        <dbReference type="EMBL" id="CAK6951567.1"/>
    </source>
</evidence>
<keyword evidence="4" id="KW-1185">Reference proteome</keyword>
<reference evidence="3 4" key="1">
    <citation type="submission" date="2024-01" db="EMBL/GenBank/DDBJ databases">
        <authorList>
            <person name="Alioto T."/>
            <person name="Alioto T."/>
            <person name="Gomez Garrido J."/>
        </authorList>
    </citation>
    <scope>NUCLEOTIDE SEQUENCE [LARGE SCALE GENOMIC DNA]</scope>
</reference>
<dbReference type="Proteomes" id="UP001314229">
    <property type="component" value="Unassembled WGS sequence"/>
</dbReference>
<accession>A0AAV1MXJ2</accession>
<proteinExistence type="predicted"/>
<feature type="region of interest" description="Disordered" evidence="1">
    <location>
        <begin position="185"/>
        <end position="263"/>
    </location>
</feature>
<name>A0AAV1MXJ2_SCOSC</name>
<feature type="compositionally biased region" description="Basic and acidic residues" evidence="1">
    <location>
        <begin position="187"/>
        <end position="226"/>
    </location>
</feature>
<evidence type="ECO:0000256" key="1">
    <source>
        <dbReference type="SAM" id="MobiDB-lite"/>
    </source>
</evidence>
<feature type="signal peptide" evidence="2">
    <location>
        <begin position="1"/>
        <end position="18"/>
    </location>
</feature>
<feature type="region of interest" description="Disordered" evidence="1">
    <location>
        <begin position="115"/>
        <end position="141"/>
    </location>
</feature>